<dbReference type="Gene3D" id="1.20.120.1820">
    <property type="match status" value="1"/>
</dbReference>
<reference evidence="2 3" key="1">
    <citation type="submission" date="2016-10" db="EMBL/GenBank/DDBJ databases">
        <authorList>
            <person name="Varghese N."/>
            <person name="Submissions S."/>
        </authorList>
    </citation>
    <scope>NUCLEOTIDE SEQUENCE [LARGE SCALE GENOMIC DNA]</scope>
    <source>
        <strain evidence="2 3">DSM 16392</strain>
    </source>
</reference>
<dbReference type="InterPro" id="IPR020945">
    <property type="entry name" value="DMSO/NO3_reduct_chaperone"/>
</dbReference>
<dbReference type="InterPro" id="IPR050289">
    <property type="entry name" value="TorD/DmsD_chaperones"/>
</dbReference>
<proteinExistence type="predicted"/>
<dbReference type="Pfam" id="PF02613">
    <property type="entry name" value="Nitrate_red_del"/>
    <property type="match status" value="1"/>
</dbReference>
<dbReference type="SUPFAM" id="SSF89155">
    <property type="entry name" value="TorD-like"/>
    <property type="match status" value="1"/>
</dbReference>
<dbReference type="EMBL" id="FOSK01000009">
    <property type="protein sequence ID" value="SFK81629.1"/>
    <property type="molecule type" value="Genomic_DNA"/>
</dbReference>
<accession>A0A1I4CN00</accession>
<sequence length="227" mass="25385">MGKHDTIILSNNDRSLVYRWLASFFTSEVKIETLESYSSPEGRALLDVFSLAPALAPFTGELTKLTELPRESYQAKVLDLATAYSRLFLGVGGQHSAPPYESAFYNEKGTLFQKPTADMNKILQDLGISIENSLKEPADHLGVQLNVLAEYIDREALAEANGNHETAYTLHQSQIWFLSNHLLNWVPSFCESCKRFDKSGFYKELADGLNTWLAMDSAHLNEAEATT</sequence>
<comment type="caution">
    <text evidence="2">The sequence shown here is derived from an EMBL/GenBank/DDBJ whole genome shotgun (WGS) entry which is preliminary data.</text>
</comment>
<dbReference type="InterPro" id="IPR036411">
    <property type="entry name" value="TorD-like_sf"/>
</dbReference>
<dbReference type="Proteomes" id="UP000199598">
    <property type="component" value="Unassembled WGS sequence"/>
</dbReference>
<name>A0A1I4CN00_9HYPH</name>
<gene>
    <name evidence="2" type="ORF">SAMN04488518_109217</name>
</gene>
<keyword evidence="1" id="KW-0143">Chaperone</keyword>
<dbReference type="InterPro" id="IPR036386">
    <property type="entry name" value="HscB_C_sf"/>
</dbReference>
<dbReference type="PANTHER" id="PTHR34227:SF11">
    <property type="entry name" value="CHAPERONE PROTEIN TORD"/>
    <property type="match status" value="1"/>
</dbReference>
<evidence type="ECO:0000256" key="1">
    <source>
        <dbReference type="ARBA" id="ARBA00023186"/>
    </source>
</evidence>
<protein>
    <submittedName>
        <fullName evidence="2">TorA specific chaperone</fullName>
    </submittedName>
</protein>
<dbReference type="Gene3D" id="1.20.1280.20">
    <property type="entry name" value="HscB, C-terminal domain"/>
    <property type="match status" value="1"/>
</dbReference>
<dbReference type="PANTHER" id="PTHR34227">
    <property type="entry name" value="CHAPERONE PROTEIN YCDY"/>
    <property type="match status" value="1"/>
</dbReference>
<organism evidence="2 3">
    <name type="scientific">Pseudovibrio ascidiaceicola</name>
    <dbReference type="NCBI Taxonomy" id="285279"/>
    <lineage>
        <taxon>Bacteria</taxon>
        <taxon>Pseudomonadati</taxon>
        <taxon>Pseudomonadota</taxon>
        <taxon>Alphaproteobacteria</taxon>
        <taxon>Hyphomicrobiales</taxon>
        <taxon>Stappiaceae</taxon>
        <taxon>Pseudovibrio</taxon>
    </lineage>
</organism>
<evidence type="ECO:0000313" key="3">
    <source>
        <dbReference type="Proteomes" id="UP000199598"/>
    </source>
</evidence>
<dbReference type="RefSeq" id="WP_093521477.1">
    <property type="nucleotide sequence ID" value="NZ_FOSK01000009.1"/>
</dbReference>
<keyword evidence="3" id="KW-1185">Reference proteome</keyword>
<dbReference type="NCBIfam" id="NF003442">
    <property type="entry name" value="PRK04976.1"/>
    <property type="match status" value="1"/>
</dbReference>
<evidence type="ECO:0000313" key="2">
    <source>
        <dbReference type="EMBL" id="SFK81629.1"/>
    </source>
</evidence>